<evidence type="ECO:0000313" key="3">
    <source>
        <dbReference type="EMBL" id="REF84157.1"/>
    </source>
</evidence>
<evidence type="ECO:0000259" key="2">
    <source>
        <dbReference type="Pfam" id="PF01883"/>
    </source>
</evidence>
<dbReference type="PANTHER" id="PTHR42831:SF1">
    <property type="entry name" value="FE-S PROTEIN MATURATION AUXILIARY FACTOR YITW"/>
    <property type="match status" value="1"/>
</dbReference>
<evidence type="ECO:0000313" key="4">
    <source>
        <dbReference type="Proteomes" id="UP000256900"/>
    </source>
</evidence>
<gene>
    <name evidence="3" type="ORF">DES32_3003</name>
</gene>
<dbReference type="InterPro" id="IPR052339">
    <property type="entry name" value="Fe-S_Maturation_MIP18"/>
</dbReference>
<dbReference type="PANTHER" id="PTHR42831">
    <property type="entry name" value="FE-S PROTEIN MATURATION AUXILIARY FACTOR YITW"/>
    <property type="match status" value="1"/>
</dbReference>
<dbReference type="AlphaFoldDB" id="A0A3D9YNL5"/>
<dbReference type="EMBL" id="QUMO01000005">
    <property type="protein sequence ID" value="REF84157.1"/>
    <property type="molecule type" value="Genomic_DNA"/>
</dbReference>
<dbReference type="InterPro" id="IPR034904">
    <property type="entry name" value="FSCA_dom_sf"/>
</dbReference>
<sequence length="142" mass="15133">MAEDMITETAQTPAGGAAPAVEPASPNSPQWFFAPGVTPDERARLTEEAIAALKTVFDPEIPCDIYELGLIYCVVIDDSRKVLIDMTLTAPGCPVAGDIVQSVENAVGTVGGVSAVEVNMVFDPPWDQSRMSTEARIALDFY</sequence>
<dbReference type="Gene3D" id="3.30.300.130">
    <property type="entry name" value="Fe-S cluster assembly (FSCA)"/>
    <property type="match status" value="1"/>
</dbReference>
<organism evidence="3 4">
    <name type="scientific">Methylovirgula ligni</name>
    <dbReference type="NCBI Taxonomy" id="569860"/>
    <lineage>
        <taxon>Bacteria</taxon>
        <taxon>Pseudomonadati</taxon>
        <taxon>Pseudomonadota</taxon>
        <taxon>Alphaproteobacteria</taxon>
        <taxon>Hyphomicrobiales</taxon>
        <taxon>Beijerinckiaceae</taxon>
        <taxon>Methylovirgula</taxon>
    </lineage>
</organism>
<feature type="region of interest" description="Disordered" evidence="1">
    <location>
        <begin position="1"/>
        <end position="25"/>
    </location>
</feature>
<feature type="compositionally biased region" description="Low complexity" evidence="1">
    <location>
        <begin position="9"/>
        <end position="25"/>
    </location>
</feature>
<proteinExistence type="predicted"/>
<dbReference type="Pfam" id="PF01883">
    <property type="entry name" value="FeS_assembly_P"/>
    <property type="match status" value="1"/>
</dbReference>
<name>A0A3D9YNL5_9HYPH</name>
<dbReference type="InterPro" id="IPR002744">
    <property type="entry name" value="MIP18-like"/>
</dbReference>
<dbReference type="Proteomes" id="UP000256900">
    <property type="component" value="Unassembled WGS sequence"/>
</dbReference>
<dbReference type="SUPFAM" id="SSF117916">
    <property type="entry name" value="Fe-S cluster assembly (FSCA) domain-like"/>
    <property type="match status" value="1"/>
</dbReference>
<protein>
    <submittedName>
        <fullName evidence="3">FeS assembly SUF system protein</fullName>
    </submittedName>
</protein>
<evidence type="ECO:0000256" key="1">
    <source>
        <dbReference type="SAM" id="MobiDB-lite"/>
    </source>
</evidence>
<keyword evidence="4" id="KW-1185">Reference proteome</keyword>
<comment type="caution">
    <text evidence="3">The sequence shown here is derived from an EMBL/GenBank/DDBJ whole genome shotgun (WGS) entry which is preliminary data.</text>
</comment>
<accession>A0A3D9YNL5</accession>
<reference evidence="3 4" key="1">
    <citation type="submission" date="2018-08" db="EMBL/GenBank/DDBJ databases">
        <title>Genomic Encyclopedia of Type Strains, Phase IV (KMG-IV): sequencing the most valuable type-strain genomes for metagenomic binning, comparative biology and taxonomic classification.</title>
        <authorList>
            <person name="Goeker M."/>
        </authorList>
    </citation>
    <scope>NUCLEOTIDE SEQUENCE [LARGE SCALE GENOMIC DNA]</scope>
    <source>
        <strain evidence="3 4">BW863</strain>
    </source>
</reference>
<feature type="domain" description="MIP18 family-like" evidence="2">
    <location>
        <begin position="48"/>
        <end position="118"/>
    </location>
</feature>